<name>A0A2T4JJC9_9RHOB</name>
<comment type="caution">
    <text evidence="5">The sequence shown here is derived from an EMBL/GenBank/DDBJ whole genome shotgun (WGS) entry which is preliminary data.</text>
</comment>
<organism evidence="5 6">
    <name type="scientific">Phaeovulum veldkampii DSM 11550</name>
    <dbReference type="NCBI Taxonomy" id="1185920"/>
    <lineage>
        <taxon>Bacteria</taxon>
        <taxon>Pseudomonadati</taxon>
        <taxon>Pseudomonadota</taxon>
        <taxon>Alphaproteobacteria</taxon>
        <taxon>Rhodobacterales</taxon>
        <taxon>Paracoccaceae</taxon>
        <taxon>Phaeovulum</taxon>
    </lineage>
</organism>
<dbReference type="Proteomes" id="UP000241899">
    <property type="component" value="Unassembled WGS sequence"/>
</dbReference>
<dbReference type="SMART" id="SM00382">
    <property type="entry name" value="AAA"/>
    <property type="match status" value="1"/>
</dbReference>
<sequence>MSLDLIDLTVTPPGATQPLFAPLTLSVAPGQVVTVTGPSGVGKSTLLDAIGGHLAPGFVASGRVVLNGRDVTRLPAESRRIGILFQEALLFPHLSVGDNLAFGLAARIRGRAARRAAVQAALDQAGLSDFYDRDPATLSGGQRARAALMRTALAESLALLLDEPFSKLDTALRADLRRFFFGHVQAHAIPTLMVTHDTEDARAAAGPVVAL</sequence>
<dbReference type="PANTHER" id="PTHR42781">
    <property type="entry name" value="SPERMIDINE/PUTRESCINE IMPORT ATP-BINDING PROTEIN POTA"/>
    <property type="match status" value="1"/>
</dbReference>
<dbReference type="InterPro" id="IPR050093">
    <property type="entry name" value="ABC_SmlMolc_Importer"/>
</dbReference>
<evidence type="ECO:0000313" key="5">
    <source>
        <dbReference type="EMBL" id="PTE18021.1"/>
    </source>
</evidence>
<dbReference type="EMBL" id="PZKF01000011">
    <property type="protein sequence ID" value="PTE18021.1"/>
    <property type="molecule type" value="Genomic_DNA"/>
</dbReference>
<dbReference type="InterPro" id="IPR003593">
    <property type="entry name" value="AAA+_ATPase"/>
</dbReference>
<keyword evidence="1" id="KW-0813">Transport</keyword>
<reference evidence="5 6" key="1">
    <citation type="submission" date="2018-03" db="EMBL/GenBank/DDBJ databases">
        <title>Rhodobacter veldkampii.</title>
        <authorList>
            <person name="Meyer T.E."/>
            <person name="Miller S."/>
            <person name="Lodha T."/>
            <person name="Gandham S."/>
            <person name="Chintalapati S."/>
            <person name="Chintalapati V.R."/>
        </authorList>
    </citation>
    <scope>NUCLEOTIDE SEQUENCE [LARGE SCALE GENOMIC DNA]</scope>
    <source>
        <strain evidence="5 6">DSM 11550</strain>
    </source>
</reference>
<dbReference type="InterPro" id="IPR027417">
    <property type="entry name" value="P-loop_NTPase"/>
</dbReference>
<dbReference type="GO" id="GO:0016887">
    <property type="term" value="F:ATP hydrolysis activity"/>
    <property type="evidence" value="ECO:0007669"/>
    <property type="project" value="InterPro"/>
</dbReference>
<accession>A0A2T4JJC9</accession>
<proteinExistence type="predicted"/>
<gene>
    <name evidence="5" type="ORF">C5F46_06485</name>
</gene>
<dbReference type="PANTHER" id="PTHR42781:SF4">
    <property type="entry name" value="SPERMIDINE_PUTRESCINE IMPORT ATP-BINDING PROTEIN POTA"/>
    <property type="match status" value="1"/>
</dbReference>
<dbReference type="InterPro" id="IPR003439">
    <property type="entry name" value="ABC_transporter-like_ATP-bd"/>
</dbReference>
<evidence type="ECO:0000256" key="2">
    <source>
        <dbReference type="ARBA" id="ARBA00022741"/>
    </source>
</evidence>
<evidence type="ECO:0000259" key="4">
    <source>
        <dbReference type="PROSITE" id="PS50893"/>
    </source>
</evidence>
<dbReference type="OrthoDB" id="9802264at2"/>
<dbReference type="AlphaFoldDB" id="A0A2T4JJC9"/>
<dbReference type="GO" id="GO:0005524">
    <property type="term" value="F:ATP binding"/>
    <property type="evidence" value="ECO:0007669"/>
    <property type="project" value="UniProtKB-KW"/>
</dbReference>
<evidence type="ECO:0000256" key="1">
    <source>
        <dbReference type="ARBA" id="ARBA00022448"/>
    </source>
</evidence>
<dbReference type="Gene3D" id="3.40.50.300">
    <property type="entry name" value="P-loop containing nucleotide triphosphate hydrolases"/>
    <property type="match status" value="1"/>
</dbReference>
<protein>
    <submittedName>
        <fullName evidence="5">ABC transporter ATP-binding protein</fullName>
    </submittedName>
</protein>
<dbReference type="PROSITE" id="PS50893">
    <property type="entry name" value="ABC_TRANSPORTER_2"/>
    <property type="match status" value="1"/>
</dbReference>
<keyword evidence="6" id="KW-1185">Reference proteome</keyword>
<dbReference type="SUPFAM" id="SSF52540">
    <property type="entry name" value="P-loop containing nucleoside triphosphate hydrolases"/>
    <property type="match status" value="1"/>
</dbReference>
<dbReference type="RefSeq" id="WP_107324551.1">
    <property type="nucleotide sequence ID" value="NZ_NHSP01000098.1"/>
</dbReference>
<keyword evidence="3 5" id="KW-0067">ATP-binding</keyword>
<keyword evidence="2" id="KW-0547">Nucleotide-binding</keyword>
<dbReference type="Pfam" id="PF00005">
    <property type="entry name" value="ABC_tran"/>
    <property type="match status" value="1"/>
</dbReference>
<evidence type="ECO:0000313" key="6">
    <source>
        <dbReference type="Proteomes" id="UP000241899"/>
    </source>
</evidence>
<feature type="domain" description="ABC transporter" evidence="4">
    <location>
        <begin position="3"/>
        <end position="211"/>
    </location>
</feature>
<evidence type="ECO:0000256" key="3">
    <source>
        <dbReference type="ARBA" id="ARBA00022840"/>
    </source>
</evidence>